<dbReference type="Gene3D" id="3.40.50.410">
    <property type="entry name" value="von Willebrand factor, type A domain"/>
    <property type="match status" value="1"/>
</dbReference>
<protein>
    <submittedName>
        <fullName evidence="2">Putative NEK protein kinase</fullName>
    </submittedName>
</protein>
<dbReference type="InterPro" id="IPR008271">
    <property type="entry name" value="Ser/Thr_kinase_AS"/>
</dbReference>
<evidence type="ECO:0000259" key="1">
    <source>
        <dbReference type="PROSITE" id="PS50011"/>
    </source>
</evidence>
<name>A0A5J4WC36_9EUKA</name>
<dbReference type="InterPro" id="IPR053235">
    <property type="entry name" value="Ser_Thr_kinase"/>
</dbReference>
<dbReference type="Proteomes" id="UP000324800">
    <property type="component" value="Unassembled WGS sequence"/>
</dbReference>
<evidence type="ECO:0000313" key="3">
    <source>
        <dbReference type="Proteomes" id="UP000324800"/>
    </source>
</evidence>
<sequence>MHSVLVLEDSDAIPNKSYELVVHASNEFIDIQSQQGIQISAIFYSNDAHVIYERQYHRYLTISDRQHGKGTNFQAALQSAIQILKKRPINEISQIILLTTGNCEIDVTAECDDLKAMGVQIDIVGVGRVNAEQLYPILCGEGILQICPTMYVEVIQKLGIGGQGIVRLVKEKSTQKLMAQKEVEFETPKEKETVNDEVKSITEAFKIISKKALQQSQHIHVIEPLGFFVSMNQQKAFIILEYCPNGDLKHFIQNLKGKQINEEKGWEIIAQLVETINLIHQNNLLHRDIKPGNILIAQDGSIKLADFGLARKLKEGRDFTSSSGGTISYMASELFGSQTPILQNFSNDPPHIQQTRASDIWSIGVIIYELFTLKHPFIRSQDDLNERNRHRIVWRIVHEDPPEIPETVPLSIRNLIKSMLNKDPQQRIASDEILKLPEVQQALKKK</sequence>
<dbReference type="InterPro" id="IPR000719">
    <property type="entry name" value="Prot_kinase_dom"/>
</dbReference>
<dbReference type="GO" id="GO:0006974">
    <property type="term" value="P:DNA damage response"/>
    <property type="evidence" value="ECO:0007669"/>
    <property type="project" value="TreeGrafter"/>
</dbReference>
<dbReference type="SUPFAM" id="SSF56112">
    <property type="entry name" value="Protein kinase-like (PK-like)"/>
    <property type="match status" value="1"/>
</dbReference>
<dbReference type="Gene3D" id="1.10.510.10">
    <property type="entry name" value="Transferase(Phosphotransferase) domain 1"/>
    <property type="match status" value="1"/>
</dbReference>
<dbReference type="CDD" id="cd00198">
    <property type="entry name" value="vWFA"/>
    <property type="match status" value="1"/>
</dbReference>
<organism evidence="2 3">
    <name type="scientific">Streblomastix strix</name>
    <dbReference type="NCBI Taxonomy" id="222440"/>
    <lineage>
        <taxon>Eukaryota</taxon>
        <taxon>Metamonada</taxon>
        <taxon>Preaxostyla</taxon>
        <taxon>Oxymonadida</taxon>
        <taxon>Streblomastigidae</taxon>
        <taxon>Streblomastix</taxon>
    </lineage>
</organism>
<dbReference type="AlphaFoldDB" id="A0A5J4WC36"/>
<keyword evidence="2" id="KW-0418">Kinase</keyword>
<dbReference type="PROSITE" id="PS00108">
    <property type="entry name" value="PROTEIN_KINASE_ST"/>
    <property type="match status" value="1"/>
</dbReference>
<reference evidence="2 3" key="1">
    <citation type="submission" date="2019-03" db="EMBL/GenBank/DDBJ databases">
        <title>Single cell metagenomics reveals metabolic interactions within the superorganism composed of flagellate Streblomastix strix and complex community of Bacteroidetes bacteria on its surface.</title>
        <authorList>
            <person name="Treitli S.C."/>
            <person name="Kolisko M."/>
            <person name="Husnik F."/>
            <person name="Keeling P."/>
            <person name="Hampl V."/>
        </authorList>
    </citation>
    <scope>NUCLEOTIDE SEQUENCE [LARGE SCALE GENOMIC DNA]</scope>
    <source>
        <strain evidence="2">ST1C</strain>
    </source>
</reference>
<dbReference type="OrthoDB" id="541276at2759"/>
<dbReference type="GO" id="GO:0005524">
    <property type="term" value="F:ATP binding"/>
    <property type="evidence" value="ECO:0007669"/>
    <property type="project" value="InterPro"/>
</dbReference>
<dbReference type="GO" id="GO:0004674">
    <property type="term" value="F:protein serine/threonine kinase activity"/>
    <property type="evidence" value="ECO:0007669"/>
    <property type="project" value="TreeGrafter"/>
</dbReference>
<accession>A0A5J4WC36</accession>
<dbReference type="Pfam" id="PF00092">
    <property type="entry name" value="VWA"/>
    <property type="match status" value="1"/>
</dbReference>
<dbReference type="PANTHER" id="PTHR24361">
    <property type="entry name" value="MITOGEN-ACTIVATED KINASE KINASE KINASE"/>
    <property type="match status" value="1"/>
</dbReference>
<dbReference type="PROSITE" id="PS50011">
    <property type="entry name" value="PROTEIN_KINASE_DOM"/>
    <property type="match status" value="1"/>
</dbReference>
<dbReference type="InterPro" id="IPR011009">
    <property type="entry name" value="Kinase-like_dom_sf"/>
</dbReference>
<evidence type="ECO:0000313" key="2">
    <source>
        <dbReference type="EMBL" id="KAA6392122.1"/>
    </source>
</evidence>
<dbReference type="Pfam" id="PF00069">
    <property type="entry name" value="Pkinase"/>
    <property type="match status" value="1"/>
</dbReference>
<dbReference type="PANTHER" id="PTHR24361:SF613">
    <property type="entry name" value="NUCLEAR RECEPTOR-BINDING PROTEIN-RELATED"/>
    <property type="match status" value="1"/>
</dbReference>
<dbReference type="EMBL" id="SNRW01002650">
    <property type="protein sequence ID" value="KAA6392122.1"/>
    <property type="molecule type" value="Genomic_DNA"/>
</dbReference>
<dbReference type="GO" id="GO:0005737">
    <property type="term" value="C:cytoplasm"/>
    <property type="evidence" value="ECO:0007669"/>
    <property type="project" value="TreeGrafter"/>
</dbReference>
<gene>
    <name evidence="2" type="ORF">EZS28_012351</name>
</gene>
<proteinExistence type="predicted"/>
<feature type="domain" description="Protein kinase" evidence="1">
    <location>
        <begin position="152"/>
        <end position="439"/>
    </location>
</feature>
<dbReference type="SMART" id="SM00220">
    <property type="entry name" value="S_TKc"/>
    <property type="match status" value="1"/>
</dbReference>
<keyword evidence="2" id="KW-0808">Transferase</keyword>
<comment type="caution">
    <text evidence="2">The sequence shown here is derived from an EMBL/GenBank/DDBJ whole genome shotgun (WGS) entry which is preliminary data.</text>
</comment>
<dbReference type="SUPFAM" id="SSF53300">
    <property type="entry name" value="vWA-like"/>
    <property type="match status" value="1"/>
</dbReference>
<dbReference type="InterPro" id="IPR036465">
    <property type="entry name" value="vWFA_dom_sf"/>
</dbReference>
<dbReference type="InterPro" id="IPR002035">
    <property type="entry name" value="VWF_A"/>
</dbReference>